<evidence type="ECO:0000313" key="1">
    <source>
        <dbReference type="EMBL" id="KAI4301117.1"/>
    </source>
</evidence>
<reference evidence="1 2" key="1">
    <citation type="journal article" date="2022" name="DNA Res.">
        <title>Chromosomal-level genome assembly of the orchid tree Bauhinia variegata (Leguminosae; Cercidoideae) supports the allotetraploid origin hypothesis of Bauhinia.</title>
        <authorList>
            <person name="Zhong Y."/>
            <person name="Chen Y."/>
            <person name="Zheng D."/>
            <person name="Pang J."/>
            <person name="Liu Y."/>
            <person name="Luo S."/>
            <person name="Meng S."/>
            <person name="Qian L."/>
            <person name="Wei D."/>
            <person name="Dai S."/>
            <person name="Zhou R."/>
        </authorList>
    </citation>
    <scope>NUCLEOTIDE SEQUENCE [LARGE SCALE GENOMIC DNA]</scope>
    <source>
        <strain evidence="1">BV-YZ2020</strain>
    </source>
</reference>
<evidence type="ECO:0000313" key="2">
    <source>
        <dbReference type="Proteomes" id="UP000828941"/>
    </source>
</evidence>
<comment type="caution">
    <text evidence="1">The sequence shown here is derived from an EMBL/GenBank/DDBJ whole genome shotgun (WGS) entry which is preliminary data.</text>
</comment>
<keyword evidence="2" id="KW-1185">Reference proteome</keyword>
<gene>
    <name evidence="1" type="ORF">L6164_034431</name>
</gene>
<dbReference type="EMBL" id="CM039438">
    <property type="protein sequence ID" value="KAI4301117.1"/>
    <property type="molecule type" value="Genomic_DNA"/>
</dbReference>
<organism evidence="1 2">
    <name type="scientific">Bauhinia variegata</name>
    <name type="common">Purple orchid tree</name>
    <name type="synonym">Phanera variegata</name>
    <dbReference type="NCBI Taxonomy" id="167791"/>
    <lineage>
        <taxon>Eukaryota</taxon>
        <taxon>Viridiplantae</taxon>
        <taxon>Streptophyta</taxon>
        <taxon>Embryophyta</taxon>
        <taxon>Tracheophyta</taxon>
        <taxon>Spermatophyta</taxon>
        <taxon>Magnoliopsida</taxon>
        <taxon>eudicotyledons</taxon>
        <taxon>Gunneridae</taxon>
        <taxon>Pentapetalae</taxon>
        <taxon>rosids</taxon>
        <taxon>fabids</taxon>
        <taxon>Fabales</taxon>
        <taxon>Fabaceae</taxon>
        <taxon>Cercidoideae</taxon>
        <taxon>Cercideae</taxon>
        <taxon>Bauhiniinae</taxon>
        <taxon>Bauhinia</taxon>
    </lineage>
</organism>
<proteinExistence type="predicted"/>
<sequence>MENFVSNWSNGASLPESYVFPPEKRPGQQIFVLANSLPVIDLEFEAQEATKIINQISKATQEWGLFQVVKHGISEDLMDETMSVIKEFHAMAAEDKARECNRSCKIYSSSANYATEKVHFWRDALQHPCHPLQHYIQFWPQQPPSYRDVVASYIGQVTKLGHKILRLISEGLGLCPDYLSGELGEEPMLLVNHYPPCPNPSLTLGLSKHIDPSVITILLQGDVDGLQVFKDGEWIGVKPIPRAFLVNVGYLLQIISNGRLKGAQHRVVTNSNAARTTASFFIYPCDNSVIGPAKAVIDERNPRLYRPFRFKDFRDKYVASAADDKAIQEFLQHE</sequence>
<dbReference type="Proteomes" id="UP000828941">
    <property type="component" value="Chromosome 13"/>
</dbReference>
<accession>A0ACB9KUS9</accession>
<name>A0ACB9KUS9_BAUVA</name>
<protein>
    <submittedName>
        <fullName evidence="1">Uncharacterized protein</fullName>
    </submittedName>
</protein>